<name>A0ABT9YEF3_9BACI</name>
<dbReference type="SUPFAM" id="SSF69618">
    <property type="entry name" value="HemD-like"/>
    <property type="match status" value="1"/>
</dbReference>
<keyword evidence="2" id="KW-0456">Lyase</keyword>
<dbReference type="InterPro" id="IPR039793">
    <property type="entry name" value="UROS/Hem4"/>
</dbReference>
<dbReference type="Gene3D" id="3.40.50.10090">
    <property type="match status" value="2"/>
</dbReference>
<accession>A0ABT9YEF3</accession>
<reference evidence="2 3" key="1">
    <citation type="submission" date="2023-07" db="EMBL/GenBank/DDBJ databases">
        <title>Genomic Encyclopedia of Type Strains, Phase IV (KMG-IV): sequencing the most valuable type-strain genomes for metagenomic binning, comparative biology and taxonomic classification.</title>
        <authorList>
            <person name="Goeker M."/>
        </authorList>
    </citation>
    <scope>NUCLEOTIDE SEQUENCE [LARGE SCALE GENOMIC DNA]</scope>
    <source>
        <strain evidence="2 3">DSM 19154</strain>
    </source>
</reference>
<evidence type="ECO:0000259" key="1">
    <source>
        <dbReference type="Pfam" id="PF02602"/>
    </source>
</evidence>
<dbReference type="GO" id="GO:0004852">
    <property type="term" value="F:uroporphyrinogen-III synthase activity"/>
    <property type="evidence" value="ECO:0007669"/>
    <property type="project" value="UniProtKB-EC"/>
</dbReference>
<keyword evidence="3" id="KW-1185">Reference proteome</keyword>
<dbReference type="Proteomes" id="UP001225034">
    <property type="component" value="Unassembled WGS sequence"/>
</dbReference>
<dbReference type="InterPro" id="IPR003754">
    <property type="entry name" value="4pyrrol_synth_uPrphyn_synth"/>
</dbReference>
<evidence type="ECO:0000313" key="2">
    <source>
        <dbReference type="EMBL" id="MDQ0206111.1"/>
    </source>
</evidence>
<dbReference type="NCBIfam" id="NF004584">
    <property type="entry name" value="PRK05928.2-1"/>
    <property type="match status" value="1"/>
</dbReference>
<sequence length="270" mass="30122">MKSLSNYHIALAASRKTDEMQTIIRKQGGTSEVRSLQGTVFLAELDVAAEFQSIILQKPDLFIFTTGIGTETLFRLAEKEKFEKELFEALDGATIAARGYKTLAVLKKYGYSPDLRDEDGTTAGLMNVMNETDVRNKTTLVQLHGMNAPALRSFLETNGAQVHEILPYQHISAKEEDVVKLLDELINGVYDAICFTTAIQARELFKVASLYNQKKQLLNLFEKQVVAVSVGKVTSEELSSQGVQRIVSPEIERMGAMIMELAHFVKENRV</sequence>
<dbReference type="InterPro" id="IPR036108">
    <property type="entry name" value="4pyrrol_syn_uPrphyn_synt_sf"/>
</dbReference>
<proteinExistence type="predicted"/>
<feature type="domain" description="Tetrapyrrole biosynthesis uroporphyrinogen III synthase" evidence="1">
    <location>
        <begin position="18"/>
        <end position="258"/>
    </location>
</feature>
<evidence type="ECO:0000313" key="3">
    <source>
        <dbReference type="Proteomes" id="UP001225034"/>
    </source>
</evidence>
<dbReference type="EC" id="4.2.1.75" evidence="2"/>
<dbReference type="PANTHER" id="PTHR40082:SF1">
    <property type="entry name" value="BLR5956 PROTEIN"/>
    <property type="match status" value="1"/>
</dbReference>
<dbReference type="Pfam" id="PF02602">
    <property type="entry name" value="HEM4"/>
    <property type="match status" value="1"/>
</dbReference>
<gene>
    <name evidence="2" type="ORF">J2S05_000885</name>
</gene>
<dbReference type="CDD" id="cd06578">
    <property type="entry name" value="HemD"/>
    <property type="match status" value="1"/>
</dbReference>
<comment type="caution">
    <text evidence="2">The sequence shown here is derived from an EMBL/GenBank/DDBJ whole genome shotgun (WGS) entry which is preliminary data.</text>
</comment>
<dbReference type="EMBL" id="JAUSUA010000001">
    <property type="protein sequence ID" value="MDQ0206111.1"/>
    <property type="molecule type" value="Genomic_DNA"/>
</dbReference>
<organism evidence="2 3">
    <name type="scientific">Alkalicoccobacillus murimartini</name>
    <dbReference type="NCBI Taxonomy" id="171685"/>
    <lineage>
        <taxon>Bacteria</taxon>
        <taxon>Bacillati</taxon>
        <taxon>Bacillota</taxon>
        <taxon>Bacilli</taxon>
        <taxon>Bacillales</taxon>
        <taxon>Bacillaceae</taxon>
        <taxon>Alkalicoccobacillus</taxon>
    </lineage>
</organism>
<dbReference type="RefSeq" id="WP_306980276.1">
    <property type="nucleotide sequence ID" value="NZ_JAUSUA010000001.1"/>
</dbReference>
<dbReference type="PANTHER" id="PTHR40082">
    <property type="entry name" value="BLR5956 PROTEIN"/>
    <property type="match status" value="1"/>
</dbReference>
<protein>
    <submittedName>
        <fullName evidence="2">Uroporphyrinogen-III synthase</fullName>
        <ecNumber evidence="2">4.2.1.75</ecNumber>
    </submittedName>
</protein>